<keyword evidence="7 8" id="KW-0472">Membrane</keyword>
<proteinExistence type="inferred from homology"/>
<comment type="similarity">
    <text evidence="2 8">Belongs to the 4-toluene sulfonate uptake permease (TSUP) (TC 2.A.102) family.</text>
</comment>
<dbReference type="InterPro" id="IPR052017">
    <property type="entry name" value="TSUP"/>
</dbReference>
<dbReference type="GO" id="GO:0005886">
    <property type="term" value="C:plasma membrane"/>
    <property type="evidence" value="ECO:0007669"/>
    <property type="project" value="UniProtKB-SubCell"/>
</dbReference>
<organism evidence="9 10">
    <name type="scientific">Comamonas testosteroni TK102</name>
    <dbReference type="NCBI Taxonomy" id="1392005"/>
    <lineage>
        <taxon>Bacteria</taxon>
        <taxon>Pseudomonadati</taxon>
        <taxon>Pseudomonadota</taxon>
        <taxon>Betaproteobacteria</taxon>
        <taxon>Burkholderiales</taxon>
        <taxon>Comamonadaceae</taxon>
        <taxon>Comamonas</taxon>
    </lineage>
</organism>
<keyword evidence="4 8" id="KW-1003">Cell membrane</keyword>
<evidence type="ECO:0000256" key="2">
    <source>
        <dbReference type="ARBA" id="ARBA00009142"/>
    </source>
</evidence>
<evidence type="ECO:0000256" key="1">
    <source>
        <dbReference type="ARBA" id="ARBA00004651"/>
    </source>
</evidence>
<reference evidence="9 10" key="1">
    <citation type="journal article" date="2014" name="Genome Announc.">
        <title>Complete Genome Sequence of Polychlorinated Biphenyl Degrader Comamonas testosteroni TK102 (NBRC 109938).</title>
        <authorList>
            <person name="Fukuda K."/>
            <person name="Hosoyama A."/>
            <person name="Tsuchikane K."/>
            <person name="Ohji S."/>
            <person name="Yamazoe A."/>
            <person name="Fujita N."/>
            <person name="Shintani M."/>
            <person name="Kimbara K."/>
        </authorList>
    </citation>
    <scope>NUCLEOTIDE SEQUENCE [LARGE SCALE GENOMIC DNA]</scope>
    <source>
        <strain evidence="9">TK102</strain>
    </source>
</reference>
<dbReference type="HOGENOM" id="CLU_045498_2_0_4"/>
<protein>
    <recommendedName>
        <fullName evidence="8">Probable membrane transporter protein</fullName>
    </recommendedName>
</protein>
<keyword evidence="3" id="KW-0813">Transport</keyword>
<gene>
    <name evidence="9" type="ORF">O987_01445</name>
</gene>
<feature type="transmembrane region" description="Helical" evidence="8">
    <location>
        <begin position="68"/>
        <end position="92"/>
    </location>
</feature>
<dbReference type="RefSeq" id="WP_003059469.1">
    <property type="nucleotide sequence ID" value="NZ_CP006704.1"/>
</dbReference>
<keyword evidence="6 8" id="KW-1133">Transmembrane helix</keyword>
<keyword evidence="5 8" id="KW-0812">Transmembrane</keyword>
<accession>A0A076PLF3</accession>
<feature type="transmembrane region" description="Helical" evidence="8">
    <location>
        <begin position="229"/>
        <end position="247"/>
    </location>
</feature>
<dbReference type="AlphaFoldDB" id="A0A076PLF3"/>
<evidence type="ECO:0000256" key="4">
    <source>
        <dbReference type="ARBA" id="ARBA00022475"/>
    </source>
</evidence>
<comment type="subcellular location">
    <subcellularLocation>
        <location evidence="1 8">Cell membrane</location>
        <topology evidence="1 8">Multi-pass membrane protein</topology>
    </subcellularLocation>
</comment>
<dbReference type="InterPro" id="IPR002781">
    <property type="entry name" value="TM_pro_TauE-like"/>
</dbReference>
<feature type="transmembrane region" description="Helical" evidence="8">
    <location>
        <begin position="200"/>
        <end position="223"/>
    </location>
</feature>
<evidence type="ECO:0000256" key="5">
    <source>
        <dbReference type="ARBA" id="ARBA00022692"/>
    </source>
</evidence>
<sequence>MEWILVSLASALAGFVDAIVGGGGLILVPAMFAAFPTTTPATLFGTNKSAAVWGTAISAWQFSKRVHITWATLLPAIGTTLVGAFLGAWAVTLISPDFLRKLLPFILLGVLGYTLAKKELGRDHEPRLAGRTEMLTACAIGLLIGFYDGFFGPGTGSFFVFLFVRLLGYDFLNASANAKLLNLASNAAALLLFTLKGHVWWHFAIPLAVANVLGSMLGTWMALRHGTGFVRAIFIGVVSLLILKTAYDAFLR</sequence>
<dbReference type="Pfam" id="PF01925">
    <property type="entry name" value="TauE"/>
    <property type="match status" value="1"/>
</dbReference>
<dbReference type="EMBL" id="CP006704">
    <property type="protein sequence ID" value="AIJ44485.1"/>
    <property type="molecule type" value="Genomic_DNA"/>
</dbReference>
<feature type="transmembrane region" description="Helical" evidence="8">
    <location>
        <begin position="137"/>
        <end position="164"/>
    </location>
</feature>
<evidence type="ECO:0000256" key="8">
    <source>
        <dbReference type="RuleBase" id="RU363041"/>
    </source>
</evidence>
<evidence type="ECO:0000313" key="10">
    <source>
        <dbReference type="Proteomes" id="UP000028782"/>
    </source>
</evidence>
<name>A0A076PLF3_COMTE</name>
<evidence type="ECO:0000256" key="6">
    <source>
        <dbReference type="ARBA" id="ARBA00022989"/>
    </source>
</evidence>
<evidence type="ECO:0000313" key="9">
    <source>
        <dbReference type="EMBL" id="AIJ44485.1"/>
    </source>
</evidence>
<dbReference type="PANTHER" id="PTHR30269:SF0">
    <property type="entry name" value="MEMBRANE TRANSPORTER PROTEIN YFCA-RELATED"/>
    <property type="match status" value="1"/>
</dbReference>
<dbReference type="PANTHER" id="PTHR30269">
    <property type="entry name" value="TRANSMEMBRANE PROTEIN YFCA"/>
    <property type="match status" value="1"/>
</dbReference>
<dbReference type="KEGG" id="ctes:O987_01445"/>
<dbReference type="Proteomes" id="UP000028782">
    <property type="component" value="Chromosome"/>
</dbReference>
<evidence type="ECO:0000256" key="7">
    <source>
        <dbReference type="ARBA" id="ARBA00023136"/>
    </source>
</evidence>
<evidence type="ECO:0000256" key="3">
    <source>
        <dbReference type="ARBA" id="ARBA00022448"/>
    </source>
</evidence>